<evidence type="ECO:0000313" key="15">
    <source>
        <dbReference type="EMBL" id="GIO66402.1"/>
    </source>
</evidence>
<dbReference type="Gene3D" id="3.40.50.300">
    <property type="entry name" value="P-loop containing nucleotide triphosphate hydrolases"/>
    <property type="match status" value="3"/>
</dbReference>
<proteinExistence type="inferred from homology"/>
<protein>
    <recommendedName>
        <fullName evidence="12">UvrABC system protein A</fullName>
    </recommendedName>
    <alternativeName>
        <fullName evidence="13">Excinuclease ABC subunit A</fullName>
    </alternativeName>
</protein>
<feature type="domain" description="ABC transporter" evidence="14">
    <location>
        <begin position="456"/>
        <end position="747"/>
    </location>
</feature>
<keyword evidence="10" id="KW-0234">DNA repair</keyword>
<keyword evidence="3" id="KW-0677">Repeat</keyword>
<dbReference type="SMART" id="SM00382">
    <property type="entry name" value="AAA"/>
    <property type="match status" value="2"/>
</dbReference>
<accession>A0ABQ4LSZ8</accession>
<dbReference type="RefSeq" id="WP_212948388.1">
    <property type="nucleotide sequence ID" value="NZ_BORW01000004.1"/>
</dbReference>
<comment type="similarity">
    <text evidence="11">Belongs to the ABC transporter superfamily. UvrA family.</text>
</comment>
<keyword evidence="4" id="KW-0547">Nucleotide-binding</keyword>
<dbReference type="CDD" id="cd03270">
    <property type="entry name" value="ABC_UvrA_I"/>
    <property type="match status" value="1"/>
</dbReference>
<keyword evidence="6" id="KW-0228">DNA excision</keyword>
<dbReference type="Gene3D" id="1.10.8.280">
    <property type="entry name" value="ABC transporter ATPase domain-like"/>
    <property type="match status" value="1"/>
</dbReference>
<dbReference type="Proteomes" id="UP000680638">
    <property type="component" value="Unassembled WGS sequence"/>
</dbReference>
<dbReference type="InterPro" id="IPR003593">
    <property type="entry name" value="AAA+_ATPase"/>
</dbReference>
<evidence type="ECO:0000256" key="7">
    <source>
        <dbReference type="ARBA" id="ARBA00022840"/>
    </source>
</evidence>
<evidence type="ECO:0000256" key="5">
    <source>
        <dbReference type="ARBA" id="ARBA00022763"/>
    </source>
</evidence>
<comment type="caution">
    <text evidence="15">The sequence shown here is derived from an EMBL/GenBank/DDBJ whole genome shotgun (WGS) entry which is preliminary data.</text>
</comment>
<sequence length="771" mass="84806">MKRHRPDEQDHIRIVGAKGKNLKDVDVTVPKKRITVFTGVSGSGKSTLVFDTIAAESQRQLNETYSSFVRHRMPHYGQPNADAIANLPVAVVISQKRIGGNSRSTVGTITDIYSLLRLLFSRIGKPFAGEAEVFSFNNPKGMCPKCEGLGTAKEIDIDQLIDKDKSLNEGAIRFPTFRPGDFRWKRYVCTGLFDNDKKLKDFTEEEWDTLVFKSGFKPPHPTEGWPPTATYEGVVPRIVRSFLSKDLRDAELYKEDIERVVRRGTCPACGGARLNAEVLKCRIQGKNIADCTAMQVSDLIDFLGLIHDPIVSTIVEALRFRLRQMLSVGLGYLALGRETATLSGGESQRIKMVRQLGSSLTDLAYIFDEPSIGLHPHDVHNINELLKQLRDKGNTVIIVEHDPDVIRIADHVIDMGPRAGIHGGNVVYEGDFQGLLASDTLTGKFLKEKPALKQATRSPSGWLSIQGANLHNLKNVSVRIPQGVMTVVTGVAGSGKSTLINQILPRYAPEAVYVNQDAVHASSRSNLATFTGMFDLIRTLFAKRNRADISLFSFNSRGACPECKGTGIVTTDLAFMDSVETVCEVCGGQRFKNEVLSYTVDGKNISDVLRMSVEEAGDFFEEPDILAILARLREAGAAYLMLGQPLSTLSGGELQRIKLAKEMERQGGMYVLDEPSTGLHLSDIRQLMRMLDRLTDQGCTVVVIEHHLDLISRADWIIDMGPGAGQEGGEIVFSGTPEDILASERSVTGRYLKKYLQDGQGASGSGTPPKR</sequence>
<keyword evidence="5" id="KW-0227">DNA damage</keyword>
<dbReference type="PANTHER" id="PTHR43152:SF1">
    <property type="entry name" value="UVRA PROTEIN"/>
    <property type="match status" value="1"/>
</dbReference>
<dbReference type="SUPFAM" id="SSF52540">
    <property type="entry name" value="P-loop containing nucleoside triphosphate hydrolases"/>
    <property type="match status" value="2"/>
</dbReference>
<dbReference type="InterPro" id="IPR027417">
    <property type="entry name" value="P-loop_NTPase"/>
</dbReference>
<dbReference type="InterPro" id="IPR017871">
    <property type="entry name" value="ABC_transporter-like_CS"/>
</dbReference>
<evidence type="ECO:0000256" key="12">
    <source>
        <dbReference type="ARBA" id="ARBA00039316"/>
    </source>
</evidence>
<evidence type="ECO:0000256" key="8">
    <source>
        <dbReference type="ARBA" id="ARBA00022881"/>
    </source>
</evidence>
<dbReference type="PROSITE" id="PS00211">
    <property type="entry name" value="ABC_TRANSPORTER_1"/>
    <property type="match status" value="2"/>
</dbReference>
<reference evidence="15 16" key="1">
    <citation type="submission" date="2021-03" db="EMBL/GenBank/DDBJ databases">
        <title>Antimicrobial resistance genes in bacteria isolated from Japanese honey, and their potential for conferring macrolide and lincosamide resistance in the American foulbrood pathogen Paenibacillus larvae.</title>
        <authorList>
            <person name="Okamoto M."/>
            <person name="Kumagai M."/>
            <person name="Kanamori H."/>
            <person name="Takamatsu D."/>
        </authorList>
    </citation>
    <scope>NUCLEOTIDE SEQUENCE [LARGE SCALE GENOMIC DNA]</scope>
    <source>
        <strain evidence="15 16">J21TS3</strain>
    </source>
</reference>
<keyword evidence="2" id="KW-0963">Cytoplasm</keyword>
<gene>
    <name evidence="15" type="ORF">J21TS3_12230</name>
</gene>
<keyword evidence="8" id="KW-0267">Excision nuclease</keyword>
<keyword evidence="16" id="KW-1185">Reference proteome</keyword>
<evidence type="ECO:0000256" key="2">
    <source>
        <dbReference type="ARBA" id="ARBA00022490"/>
    </source>
</evidence>
<comment type="subcellular location">
    <subcellularLocation>
        <location evidence="1">Cytoplasm</location>
    </subcellularLocation>
</comment>
<dbReference type="Gene3D" id="1.20.1580.10">
    <property type="entry name" value="ABC transporter ATPase like domain"/>
    <property type="match status" value="2"/>
</dbReference>
<evidence type="ECO:0000256" key="4">
    <source>
        <dbReference type="ARBA" id="ARBA00022741"/>
    </source>
</evidence>
<evidence type="ECO:0000256" key="11">
    <source>
        <dbReference type="ARBA" id="ARBA00038000"/>
    </source>
</evidence>
<evidence type="ECO:0000313" key="16">
    <source>
        <dbReference type="Proteomes" id="UP000680638"/>
    </source>
</evidence>
<evidence type="ECO:0000256" key="9">
    <source>
        <dbReference type="ARBA" id="ARBA00023125"/>
    </source>
</evidence>
<keyword evidence="9" id="KW-0238">DNA-binding</keyword>
<name>A0ABQ4LSZ8_9BACL</name>
<dbReference type="InterPro" id="IPR003439">
    <property type="entry name" value="ABC_transporter-like_ATP-bd"/>
</dbReference>
<feature type="domain" description="ABC transporter" evidence="14">
    <location>
        <begin position="6"/>
        <end position="442"/>
    </location>
</feature>
<dbReference type="EMBL" id="BORW01000004">
    <property type="protein sequence ID" value="GIO66402.1"/>
    <property type="molecule type" value="Genomic_DNA"/>
</dbReference>
<evidence type="ECO:0000256" key="6">
    <source>
        <dbReference type="ARBA" id="ARBA00022769"/>
    </source>
</evidence>
<evidence type="ECO:0000256" key="10">
    <source>
        <dbReference type="ARBA" id="ARBA00023204"/>
    </source>
</evidence>
<keyword evidence="7" id="KW-0067">ATP-binding</keyword>
<evidence type="ECO:0000256" key="13">
    <source>
        <dbReference type="ARBA" id="ARBA00042156"/>
    </source>
</evidence>
<dbReference type="Pfam" id="PF00005">
    <property type="entry name" value="ABC_tran"/>
    <property type="match status" value="1"/>
</dbReference>
<dbReference type="PROSITE" id="PS50893">
    <property type="entry name" value="ABC_TRANSPORTER_2"/>
    <property type="match status" value="2"/>
</dbReference>
<evidence type="ECO:0000256" key="3">
    <source>
        <dbReference type="ARBA" id="ARBA00022737"/>
    </source>
</evidence>
<evidence type="ECO:0000256" key="1">
    <source>
        <dbReference type="ARBA" id="ARBA00004496"/>
    </source>
</evidence>
<organism evidence="15 16">
    <name type="scientific">Paenibacillus cookii</name>
    <dbReference type="NCBI Taxonomy" id="157839"/>
    <lineage>
        <taxon>Bacteria</taxon>
        <taxon>Bacillati</taxon>
        <taxon>Bacillota</taxon>
        <taxon>Bacilli</taxon>
        <taxon>Bacillales</taxon>
        <taxon>Paenibacillaceae</taxon>
        <taxon>Paenibacillus</taxon>
    </lineage>
</organism>
<evidence type="ECO:0000259" key="14">
    <source>
        <dbReference type="PROSITE" id="PS50893"/>
    </source>
</evidence>
<dbReference type="PANTHER" id="PTHR43152">
    <property type="entry name" value="UVRABC SYSTEM PROTEIN A"/>
    <property type="match status" value="1"/>
</dbReference>